<gene>
    <name evidence="1" type="ORF">AV530_010886</name>
</gene>
<organism evidence="1 2">
    <name type="scientific">Patagioenas fasciata monilis</name>
    <dbReference type="NCBI Taxonomy" id="372326"/>
    <lineage>
        <taxon>Eukaryota</taxon>
        <taxon>Metazoa</taxon>
        <taxon>Chordata</taxon>
        <taxon>Craniata</taxon>
        <taxon>Vertebrata</taxon>
        <taxon>Euteleostomi</taxon>
        <taxon>Archelosauria</taxon>
        <taxon>Archosauria</taxon>
        <taxon>Dinosauria</taxon>
        <taxon>Saurischia</taxon>
        <taxon>Theropoda</taxon>
        <taxon>Coelurosauria</taxon>
        <taxon>Aves</taxon>
        <taxon>Neognathae</taxon>
        <taxon>Neoaves</taxon>
        <taxon>Columbimorphae</taxon>
        <taxon>Columbiformes</taxon>
        <taxon>Columbidae</taxon>
        <taxon>Patagioenas</taxon>
    </lineage>
</organism>
<name>A0A1V4K846_PATFA</name>
<protein>
    <submittedName>
        <fullName evidence="1">Uncharacterized protein</fullName>
    </submittedName>
</protein>
<comment type="caution">
    <text evidence="1">The sequence shown here is derived from an EMBL/GenBank/DDBJ whole genome shotgun (WGS) entry which is preliminary data.</text>
</comment>
<reference evidence="1 2" key="1">
    <citation type="submission" date="2016-02" db="EMBL/GenBank/DDBJ databases">
        <title>Band-tailed pigeon sequencing and assembly.</title>
        <authorList>
            <person name="Soares A.E."/>
            <person name="Novak B.J."/>
            <person name="Rice E.S."/>
            <person name="O'Connell B."/>
            <person name="Chang D."/>
            <person name="Weber S."/>
            <person name="Shapiro B."/>
        </authorList>
    </citation>
    <scope>NUCLEOTIDE SEQUENCE [LARGE SCALE GENOMIC DNA]</scope>
    <source>
        <strain evidence="1">BTP2013</strain>
        <tissue evidence="1">Blood</tissue>
    </source>
</reference>
<accession>A0A1V4K846</accession>
<evidence type="ECO:0000313" key="2">
    <source>
        <dbReference type="Proteomes" id="UP000190648"/>
    </source>
</evidence>
<keyword evidence="2" id="KW-1185">Reference proteome</keyword>
<dbReference type="EMBL" id="LSYS01004200">
    <property type="protein sequence ID" value="OPJ80614.1"/>
    <property type="molecule type" value="Genomic_DNA"/>
</dbReference>
<dbReference type="AlphaFoldDB" id="A0A1V4K846"/>
<proteinExistence type="predicted"/>
<sequence>MSGVEGAHFRRAAIRRKFGATTVVSHGAVPTCPAGPPLGAATRRTPAGCAAALGVGIEDVSRKSAQCRKKYLLT</sequence>
<evidence type="ECO:0000313" key="1">
    <source>
        <dbReference type="EMBL" id="OPJ80614.1"/>
    </source>
</evidence>
<dbReference type="Proteomes" id="UP000190648">
    <property type="component" value="Unassembled WGS sequence"/>
</dbReference>